<organism evidence="3 4">
    <name type="scientific">Sporothrix eucalyptigena</name>
    <dbReference type="NCBI Taxonomy" id="1812306"/>
    <lineage>
        <taxon>Eukaryota</taxon>
        <taxon>Fungi</taxon>
        <taxon>Dikarya</taxon>
        <taxon>Ascomycota</taxon>
        <taxon>Pezizomycotina</taxon>
        <taxon>Sordariomycetes</taxon>
        <taxon>Sordariomycetidae</taxon>
        <taxon>Ophiostomatales</taxon>
        <taxon>Ophiostomataceae</taxon>
        <taxon>Sporothrix</taxon>
    </lineage>
</organism>
<dbReference type="Proteomes" id="UP001642482">
    <property type="component" value="Unassembled WGS sequence"/>
</dbReference>
<dbReference type="Gene3D" id="3.40.50.150">
    <property type="entry name" value="Vaccinia Virus protein VP39"/>
    <property type="match status" value="1"/>
</dbReference>
<sequence length="378" mass="41872">MTDNHDTETTKPVLPATTTTSGGGEGSATATTGLLPPEHWTQLGRVAIYDEENEEDPGAQDNLSSTASISSSILKYRTIQGRTYHSEVGNASYWGTNDARHNNSLDILHHLFTLVLDGKLFLAPVKNPKKVLDVGTGTGIWAIDFADQYPDATVIGTDISPIQPSWVPSNVRFDIEDCTRDWSFADNDFDFVHIRYLSGCIPDWFEFFRQAYRVISPGGYLESYEGSPNVRSDDDTLPPDSAIAQWGPLFVNGGKLIGRSFSVVDEGLQAKAMAAAGFVDIQTRRIKVPSGPWPADPHQKEIGLFSQHAVESDVEGFILFFTNVQQWSREQVQVYITHLLRELHSKKHHVYHYESVVWGRKPQVDEVPAGISAAPEVA</sequence>
<dbReference type="PANTHER" id="PTHR43591:SF10">
    <property type="entry name" value="ABC TRANSMEMBRANE TYPE-1 DOMAIN-CONTAINING PROTEIN-RELATED"/>
    <property type="match status" value="1"/>
</dbReference>
<dbReference type="EMBL" id="CAWUHD010000099">
    <property type="protein sequence ID" value="CAK7231164.1"/>
    <property type="molecule type" value="Genomic_DNA"/>
</dbReference>
<comment type="similarity">
    <text evidence="1">Belongs to the methyltransferase superfamily. LaeA methyltransferase family.</text>
</comment>
<evidence type="ECO:0000256" key="1">
    <source>
        <dbReference type="ARBA" id="ARBA00038158"/>
    </source>
</evidence>
<proteinExistence type="inferred from homology"/>
<dbReference type="PANTHER" id="PTHR43591">
    <property type="entry name" value="METHYLTRANSFERASE"/>
    <property type="match status" value="1"/>
</dbReference>
<name>A0ABP0CJ13_9PEZI</name>
<accession>A0ABP0CJ13</accession>
<reference evidence="3 4" key="1">
    <citation type="submission" date="2024-01" db="EMBL/GenBank/DDBJ databases">
        <authorList>
            <person name="Allen C."/>
            <person name="Tagirdzhanova G."/>
        </authorList>
    </citation>
    <scope>NUCLEOTIDE SEQUENCE [LARGE SCALE GENOMIC DNA]</scope>
</reference>
<evidence type="ECO:0000313" key="3">
    <source>
        <dbReference type="EMBL" id="CAK7231164.1"/>
    </source>
</evidence>
<gene>
    <name evidence="3" type="ORF">SEUCBS140593_007835</name>
</gene>
<evidence type="ECO:0000313" key="4">
    <source>
        <dbReference type="Proteomes" id="UP001642482"/>
    </source>
</evidence>
<dbReference type="SUPFAM" id="SSF53335">
    <property type="entry name" value="S-adenosyl-L-methionine-dependent methyltransferases"/>
    <property type="match status" value="1"/>
</dbReference>
<feature type="region of interest" description="Disordered" evidence="2">
    <location>
        <begin position="1"/>
        <end position="36"/>
    </location>
</feature>
<dbReference type="InterPro" id="IPR029063">
    <property type="entry name" value="SAM-dependent_MTases_sf"/>
</dbReference>
<protein>
    <submittedName>
        <fullName evidence="3">Uncharacterized protein</fullName>
    </submittedName>
</protein>
<dbReference type="Pfam" id="PF13489">
    <property type="entry name" value="Methyltransf_23"/>
    <property type="match status" value="1"/>
</dbReference>
<keyword evidence="4" id="KW-1185">Reference proteome</keyword>
<dbReference type="CDD" id="cd02440">
    <property type="entry name" value="AdoMet_MTases"/>
    <property type="match status" value="1"/>
</dbReference>
<evidence type="ECO:0000256" key="2">
    <source>
        <dbReference type="SAM" id="MobiDB-lite"/>
    </source>
</evidence>
<feature type="compositionally biased region" description="Low complexity" evidence="2">
    <location>
        <begin position="10"/>
        <end position="20"/>
    </location>
</feature>
<comment type="caution">
    <text evidence="3">The sequence shown here is derived from an EMBL/GenBank/DDBJ whole genome shotgun (WGS) entry which is preliminary data.</text>
</comment>